<dbReference type="VEuPathDB" id="VectorBase:PPAPM1_003056"/>
<evidence type="ECO:0000313" key="2">
    <source>
        <dbReference type="Proteomes" id="UP000092462"/>
    </source>
</evidence>
<name>A0A1B0D4M3_PHLPP</name>
<dbReference type="EMBL" id="AJVK01011527">
    <property type="status" value="NOT_ANNOTATED_CDS"/>
    <property type="molecule type" value="Genomic_DNA"/>
</dbReference>
<dbReference type="PANTHER" id="PTHR12335">
    <property type="entry name" value="TIPE PROTEIN TEMPERATURE-INDUCED PARALYTIC E"/>
    <property type="match status" value="1"/>
</dbReference>
<dbReference type="VEuPathDB" id="VectorBase:PPAI002431"/>
<dbReference type="EMBL" id="AJVK01011529">
    <property type="status" value="NOT_ANNOTATED_CDS"/>
    <property type="molecule type" value="Genomic_DNA"/>
</dbReference>
<accession>A0A1B0D4M3</accession>
<organism evidence="1 2">
    <name type="scientific">Phlebotomus papatasi</name>
    <name type="common">Sandfly</name>
    <dbReference type="NCBI Taxonomy" id="29031"/>
    <lineage>
        <taxon>Eukaryota</taxon>
        <taxon>Metazoa</taxon>
        <taxon>Ecdysozoa</taxon>
        <taxon>Arthropoda</taxon>
        <taxon>Hexapoda</taxon>
        <taxon>Insecta</taxon>
        <taxon>Pterygota</taxon>
        <taxon>Neoptera</taxon>
        <taxon>Endopterygota</taxon>
        <taxon>Diptera</taxon>
        <taxon>Nematocera</taxon>
        <taxon>Psychodoidea</taxon>
        <taxon>Psychodidae</taxon>
        <taxon>Phlebotomus</taxon>
        <taxon>Phlebotomus</taxon>
    </lineage>
</organism>
<dbReference type="GO" id="GO:0002028">
    <property type="term" value="P:regulation of sodium ion transport"/>
    <property type="evidence" value="ECO:0007669"/>
    <property type="project" value="TreeGrafter"/>
</dbReference>
<dbReference type="EMBL" id="AJVK01011528">
    <property type="status" value="NOT_ANNOTATED_CDS"/>
    <property type="molecule type" value="Genomic_DNA"/>
</dbReference>
<protein>
    <submittedName>
        <fullName evidence="1">Uncharacterized protein</fullName>
    </submittedName>
</protein>
<dbReference type="Pfam" id="PF16972">
    <property type="entry name" value="TipE"/>
    <property type="match status" value="1"/>
</dbReference>
<dbReference type="AlphaFoldDB" id="A0A1B0D4M3"/>
<reference evidence="1" key="1">
    <citation type="submission" date="2022-08" db="UniProtKB">
        <authorList>
            <consortium name="EnsemblMetazoa"/>
        </authorList>
    </citation>
    <scope>IDENTIFICATION</scope>
    <source>
        <strain evidence="1">Israel</strain>
    </source>
</reference>
<proteinExistence type="predicted"/>
<evidence type="ECO:0000313" key="1">
    <source>
        <dbReference type="EnsemblMetazoa" id="PPAI002431-PA"/>
    </source>
</evidence>
<dbReference type="GO" id="GO:0005886">
    <property type="term" value="C:plasma membrane"/>
    <property type="evidence" value="ECO:0007669"/>
    <property type="project" value="TreeGrafter"/>
</dbReference>
<dbReference type="EnsemblMetazoa" id="PPAI002431-RA">
    <property type="protein sequence ID" value="PPAI002431-PA"/>
    <property type="gene ID" value="PPAI002431"/>
</dbReference>
<dbReference type="PANTHER" id="PTHR12335:SF4">
    <property type="entry name" value="TIPE HOMOLOG 1, ISOFORM B"/>
    <property type="match status" value="1"/>
</dbReference>
<sequence>MCDRVVFVVLLELEQQRNAPRGGIQCHRVLSDESFGIVSRDAVDASVLSGGRIPDTGTIENCHRIALTTTMRSGSSELLLEQQQQELRLRKVKELAPAKKNANKVQRTWREKANFYITSTLAFFSVTAGASLLFLVPLYVDPAISTLVFDFIDKPTLCTTTRREDLLGIFNCSWSSCREGCTSDMYRCTHIYVTYVDSTNLTLPMLADIANHTTWSHLANYTELQPQSEEAQLLVNIKGCGYPPSVKCRNFTDVYGIEGAIFPDSSISTRVDMLTPAIEVYKQPL</sequence>
<dbReference type="Proteomes" id="UP000092462">
    <property type="component" value="Unassembled WGS sequence"/>
</dbReference>
<keyword evidence="2" id="KW-1185">Reference proteome</keyword>
<dbReference type="InterPro" id="IPR031578">
    <property type="entry name" value="TipE"/>
</dbReference>
<dbReference type="GO" id="GO:0017080">
    <property type="term" value="F:sodium channel regulator activity"/>
    <property type="evidence" value="ECO:0007669"/>
    <property type="project" value="TreeGrafter"/>
</dbReference>